<accession>A0A8S1N4G7</accession>
<dbReference type="Proteomes" id="UP000692954">
    <property type="component" value="Unassembled WGS sequence"/>
</dbReference>
<reference evidence="1" key="1">
    <citation type="submission" date="2021-01" db="EMBL/GenBank/DDBJ databases">
        <authorList>
            <consortium name="Genoscope - CEA"/>
            <person name="William W."/>
        </authorList>
    </citation>
    <scope>NUCLEOTIDE SEQUENCE</scope>
</reference>
<proteinExistence type="predicted"/>
<comment type="caution">
    <text evidence="1">The sequence shown here is derived from an EMBL/GenBank/DDBJ whole genome shotgun (WGS) entry which is preliminary data.</text>
</comment>
<gene>
    <name evidence="1" type="ORF">PSON_ATCC_30995.1.T0490143</name>
</gene>
<sequence length="206" mass="24527">MKRINQIFCENIKIQQKVISLYLTSKNLQLIFQPLIITYTISKSSYPENEQEFQNTLRIILDDGTFVQKFLSIFDSRITFYYQLTIQLKDALRDHQPKNTEKIILKLFLELIDIYDQEKTEILIEKQVETQNPKMKIEELIKKEFSDLINICKSNNAEISEKKRQYFTVLKSNFNVKLNKNSSDLNNFSFLTLFSSRIQINMKLIF</sequence>
<keyword evidence="2" id="KW-1185">Reference proteome</keyword>
<dbReference type="AlphaFoldDB" id="A0A8S1N4G7"/>
<name>A0A8S1N4G7_9CILI</name>
<evidence type="ECO:0000313" key="1">
    <source>
        <dbReference type="EMBL" id="CAD8086039.1"/>
    </source>
</evidence>
<protein>
    <submittedName>
        <fullName evidence="1">Uncharacterized protein</fullName>
    </submittedName>
</protein>
<dbReference type="EMBL" id="CAJJDN010000049">
    <property type="protein sequence ID" value="CAD8086039.1"/>
    <property type="molecule type" value="Genomic_DNA"/>
</dbReference>
<organism evidence="1 2">
    <name type="scientific">Paramecium sonneborni</name>
    <dbReference type="NCBI Taxonomy" id="65129"/>
    <lineage>
        <taxon>Eukaryota</taxon>
        <taxon>Sar</taxon>
        <taxon>Alveolata</taxon>
        <taxon>Ciliophora</taxon>
        <taxon>Intramacronucleata</taxon>
        <taxon>Oligohymenophorea</taxon>
        <taxon>Peniculida</taxon>
        <taxon>Parameciidae</taxon>
        <taxon>Paramecium</taxon>
    </lineage>
</organism>
<evidence type="ECO:0000313" key="2">
    <source>
        <dbReference type="Proteomes" id="UP000692954"/>
    </source>
</evidence>